<evidence type="ECO:0000313" key="1">
    <source>
        <dbReference type="EMBL" id="CAK9175364.1"/>
    </source>
</evidence>
<sequence>MESMIELCDLIAHNPSQFADKLAWICGLCPPIDSPVSCPRILPLAVEEYTGEIVMSAVNNVSGDLGFTEELVSTTPEASSSFLGRFRILLPNLFCHSRLEAIQSFDFLSYVNEASELSSDFAMAVAEYTGEIVMSAINNVSGDLGVSRFS</sequence>
<comment type="caution">
    <text evidence="1">The sequence shown here is derived from an EMBL/GenBank/DDBJ whole genome shotgun (WGS) entry which is preliminary data.</text>
</comment>
<evidence type="ECO:0000313" key="2">
    <source>
        <dbReference type="Proteomes" id="UP001642360"/>
    </source>
</evidence>
<dbReference type="AlphaFoldDB" id="A0ABC8U4Y2"/>
<proteinExistence type="predicted"/>
<protein>
    <submittedName>
        <fullName evidence="1">Uncharacterized protein</fullName>
    </submittedName>
</protein>
<dbReference type="EMBL" id="CAUOFW020006602">
    <property type="protein sequence ID" value="CAK9175364.1"/>
    <property type="molecule type" value="Genomic_DNA"/>
</dbReference>
<organism evidence="1 2">
    <name type="scientific">Ilex paraguariensis</name>
    <name type="common">yerba mate</name>
    <dbReference type="NCBI Taxonomy" id="185542"/>
    <lineage>
        <taxon>Eukaryota</taxon>
        <taxon>Viridiplantae</taxon>
        <taxon>Streptophyta</taxon>
        <taxon>Embryophyta</taxon>
        <taxon>Tracheophyta</taxon>
        <taxon>Spermatophyta</taxon>
        <taxon>Magnoliopsida</taxon>
        <taxon>eudicotyledons</taxon>
        <taxon>Gunneridae</taxon>
        <taxon>Pentapetalae</taxon>
        <taxon>asterids</taxon>
        <taxon>campanulids</taxon>
        <taxon>Aquifoliales</taxon>
        <taxon>Aquifoliaceae</taxon>
        <taxon>Ilex</taxon>
    </lineage>
</organism>
<gene>
    <name evidence="1" type="ORF">ILEXP_LOCUS45157</name>
</gene>
<name>A0ABC8U4Y2_9AQUA</name>
<reference evidence="1 2" key="1">
    <citation type="submission" date="2024-02" db="EMBL/GenBank/DDBJ databases">
        <authorList>
            <person name="Vignale AGUSTIN F."/>
            <person name="Sosa J E."/>
            <person name="Modenutti C."/>
        </authorList>
    </citation>
    <scope>NUCLEOTIDE SEQUENCE [LARGE SCALE GENOMIC DNA]</scope>
</reference>
<accession>A0ABC8U4Y2</accession>
<keyword evidence="2" id="KW-1185">Reference proteome</keyword>
<dbReference type="Proteomes" id="UP001642360">
    <property type="component" value="Unassembled WGS sequence"/>
</dbReference>